<evidence type="ECO:0000256" key="3">
    <source>
        <dbReference type="ARBA" id="ARBA00022475"/>
    </source>
</evidence>
<protein>
    <recommendedName>
        <fullName evidence="9">TRAP transporter small permease protein</fullName>
    </recommendedName>
</protein>
<keyword evidence="5 9" id="KW-0812">Transmembrane</keyword>
<proteinExistence type="inferred from homology"/>
<sequence length="176" mass="20564">MDSAASGLRWLDRNLERILIVIAYGTMSTIIFVEVIQRFAFHTQTPWSTTIPVYLFIWITWLGASWNVRLRSHLAFTELRARMPYWAQYACVNLDHILWIGFGLMVINYSVGIIELLHMNFAIVPGTDHVMQWWFYLAIPVGWSLLILRCVQNMVEDARRFWRQEPFVTIGAIAAN</sequence>
<comment type="subcellular location">
    <subcellularLocation>
        <location evidence="1 9">Cell inner membrane</location>
        <topology evidence="1 9">Multi-pass membrane protein</topology>
    </subcellularLocation>
</comment>
<dbReference type="RefSeq" id="WP_180285189.1">
    <property type="nucleotide sequence ID" value="NZ_JABFDB010000027.1"/>
</dbReference>
<feature type="transmembrane region" description="Helical" evidence="9">
    <location>
        <begin position="89"/>
        <end position="113"/>
    </location>
</feature>
<dbReference type="InterPro" id="IPR007387">
    <property type="entry name" value="TRAP_DctQ"/>
</dbReference>
<keyword evidence="7 9" id="KW-0472">Membrane</keyword>
<evidence type="ECO:0000256" key="8">
    <source>
        <dbReference type="ARBA" id="ARBA00038436"/>
    </source>
</evidence>
<evidence type="ECO:0000259" key="10">
    <source>
        <dbReference type="Pfam" id="PF04290"/>
    </source>
</evidence>
<comment type="subunit">
    <text evidence="9">The complex comprises the extracytoplasmic solute receptor protein and the two transmembrane proteins.</text>
</comment>
<evidence type="ECO:0000313" key="11">
    <source>
        <dbReference type="EMBL" id="NYZ23412.1"/>
    </source>
</evidence>
<comment type="caution">
    <text evidence="11">The sequence shown here is derived from an EMBL/GenBank/DDBJ whole genome shotgun (WGS) entry which is preliminary data.</text>
</comment>
<evidence type="ECO:0000313" key="12">
    <source>
        <dbReference type="Proteomes" id="UP000584642"/>
    </source>
</evidence>
<evidence type="ECO:0000256" key="7">
    <source>
        <dbReference type="ARBA" id="ARBA00023136"/>
    </source>
</evidence>
<evidence type="ECO:0000256" key="1">
    <source>
        <dbReference type="ARBA" id="ARBA00004429"/>
    </source>
</evidence>
<comment type="function">
    <text evidence="9">Part of the tripartite ATP-independent periplasmic (TRAP) transport system.</text>
</comment>
<feature type="transmembrane region" description="Helical" evidence="9">
    <location>
        <begin position="51"/>
        <end position="68"/>
    </location>
</feature>
<evidence type="ECO:0000256" key="2">
    <source>
        <dbReference type="ARBA" id="ARBA00022448"/>
    </source>
</evidence>
<keyword evidence="12" id="KW-1185">Reference proteome</keyword>
<dbReference type="PANTHER" id="PTHR35011:SF2">
    <property type="entry name" value="2,3-DIKETO-L-GULONATE TRAP TRANSPORTER SMALL PERMEASE PROTEIN YIAM"/>
    <property type="match status" value="1"/>
</dbReference>
<feature type="domain" description="Tripartite ATP-independent periplasmic transporters DctQ component" evidence="10">
    <location>
        <begin position="27"/>
        <end position="160"/>
    </location>
</feature>
<dbReference type="Pfam" id="PF04290">
    <property type="entry name" value="DctQ"/>
    <property type="match status" value="1"/>
</dbReference>
<reference evidence="11 12" key="1">
    <citation type="submission" date="2020-05" db="EMBL/GenBank/DDBJ databases">
        <title>Azospirillum oleiclasticum sp. nov, a nitrogen-fixing and heavy crude oil-emulsifying bacterium isolated from the crude oil of Yumen Oilfield.</title>
        <authorList>
            <person name="Wu D."/>
            <person name="Cai M."/>
            <person name="Zhang X."/>
        </authorList>
    </citation>
    <scope>NUCLEOTIDE SEQUENCE [LARGE SCALE GENOMIC DNA]</scope>
    <source>
        <strain evidence="11 12">ROY-1-1-2</strain>
    </source>
</reference>
<evidence type="ECO:0000256" key="9">
    <source>
        <dbReference type="RuleBase" id="RU369079"/>
    </source>
</evidence>
<dbReference type="Proteomes" id="UP000584642">
    <property type="component" value="Unassembled WGS sequence"/>
</dbReference>
<feature type="transmembrane region" description="Helical" evidence="9">
    <location>
        <begin position="133"/>
        <end position="151"/>
    </location>
</feature>
<organism evidence="11 12">
    <name type="scientific">Azospirillum oleiclasticum</name>
    <dbReference type="NCBI Taxonomy" id="2735135"/>
    <lineage>
        <taxon>Bacteria</taxon>
        <taxon>Pseudomonadati</taxon>
        <taxon>Pseudomonadota</taxon>
        <taxon>Alphaproteobacteria</taxon>
        <taxon>Rhodospirillales</taxon>
        <taxon>Azospirillaceae</taxon>
        <taxon>Azospirillum</taxon>
    </lineage>
</organism>
<feature type="transmembrane region" description="Helical" evidence="9">
    <location>
        <begin position="18"/>
        <end position="39"/>
    </location>
</feature>
<dbReference type="EMBL" id="JABFDB010000027">
    <property type="protein sequence ID" value="NYZ23412.1"/>
    <property type="molecule type" value="Genomic_DNA"/>
</dbReference>
<keyword evidence="3" id="KW-1003">Cell membrane</keyword>
<evidence type="ECO:0000256" key="6">
    <source>
        <dbReference type="ARBA" id="ARBA00022989"/>
    </source>
</evidence>
<dbReference type="PANTHER" id="PTHR35011">
    <property type="entry name" value="2,3-DIKETO-L-GULONATE TRAP TRANSPORTER SMALL PERMEASE PROTEIN YIAM"/>
    <property type="match status" value="1"/>
</dbReference>
<gene>
    <name evidence="11" type="ORF">HND93_27240</name>
</gene>
<evidence type="ECO:0000256" key="5">
    <source>
        <dbReference type="ARBA" id="ARBA00022692"/>
    </source>
</evidence>
<accession>A0ABX2TH67</accession>
<name>A0ABX2TH67_9PROT</name>
<keyword evidence="2 9" id="KW-0813">Transport</keyword>
<dbReference type="InterPro" id="IPR055348">
    <property type="entry name" value="DctQ"/>
</dbReference>
<keyword evidence="4 9" id="KW-0997">Cell inner membrane</keyword>
<keyword evidence="6 9" id="KW-1133">Transmembrane helix</keyword>
<evidence type="ECO:0000256" key="4">
    <source>
        <dbReference type="ARBA" id="ARBA00022519"/>
    </source>
</evidence>
<comment type="similarity">
    <text evidence="8 9">Belongs to the TRAP transporter small permease family.</text>
</comment>